<evidence type="ECO:0000256" key="1">
    <source>
        <dbReference type="ARBA" id="ARBA00004141"/>
    </source>
</evidence>
<accession>A0ABU5ZJU3</accession>
<evidence type="ECO:0000256" key="4">
    <source>
        <dbReference type="ARBA" id="ARBA00022989"/>
    </source>
</evidence>
<evidence type="ECO:0000313" key="9">
    <source>
        <dbReference type="Proteomes" id="UP001310386"/>
    </source>
</evidence>
<evidence type="ECO:0000256" key="6">
    <source>
        <dbReference type="SAM" id="Phobius"/>
    </source>
</evidence>
<gene>
    <name evidence="8" type="ORF">VF724_14035</name>
</gene>
<feature type="domain" description="ResB-like" evidence="7">
    <location>
        <begin position="66"/>
        <end position="403"/>
    </location>
</feature>
<reference evidence="8" key="1">
    <citation type="submission" date="2023-12" db="EMBL/GenBank/DDBJ databases">
        <title>Fervidustalea candida gen. nov., sp. nov., a novel member of the family Paenibacillaceae isolated from a geothermal area.</title>
        <authorList>
            <person name="Li W.-J."/>
            <person name="Jiao J.-Y."/>
            <person name="Chen Y."/>
        </authorList>
    </citation>
    <scope>NUCLEOTIDE SEQUENCE</scope>
    <source>
        <strain evidence="8">SYSU GA230002</strain>
    </source>
</reference>
<keyword evidence="2 6" id="KW-0812">Transmembrane</keyword>
<evidence type="ECO:0000256" key="2">
    <source>
        <dbReference type="ARBA" id="ARBA00022692"/>
    </source>
</evidence>
<name>A0ABU5ZJU3_9BACL</name>
<evidence type="ECO:0000313" key="8">
    <source>
        <dbReference type="EMBL" id="MEB3102784.1"/>
    </source>
</evidence>
<dbReference type="Pfam" id="PF05140">
    <property type="entry name" value="ResB"/>
    <property type="match status" value="2"/>
</dbReference>
<feature type="transmembrane region" description="Helical" evidence="6">
    <location>
        <begin position="224"/>
        <end position="246"/>
    </location>
</feature>
<dbReference type="PANTHER" id="PTHR31566">
    <property type="entry name" value="CYTOCHROME C BIOGENESIS PROTEIN CCS1, CHLOROPLASTIC"/>
    <property type="match status" value="1"/>
</dbReference>
<organism evidence="8 9">
    <name type="scientific">Ferviditalea candida</name>
    <dbReference type="NCBI Taxonomy" id="3108399"/>
    <lineage>
        <taxon>Bacteria</taxon>
        <taxon>Bacillati</taxon>
        <taxon>Bacillota</taxon>
        <taxon>Bacilli</taxon>
        <taxon>Bacillales</taxon>
        <taxon>Paenibacillaceae</taxon>
        <taxon>Ferviditalea</taxon>
    </lineage>
</organism>
<keyword evidence="4 6" id="KW-1133">Transmembrane helix</keyword>
<keyword evidence="9" id="KW-1185">Reference proteome</keyword>
<feature type="transmembrane region" description="Helical" evidence="6">
    <location>
        <begin position="69"/>
        <end position="86"/>
    </location>
</feature>
<feature type="transmembrane region" description="Helical" evidence="6">
    <location>
        <begin position="488"/>
        <end position="506"/>
    </location>
</feature>
<sequence length="560" mass="63890">MLLGNTKCECGHQNHVGTVLCEACGKPVEDDGGTAPLEMRYDGVARRSQRKNPSWLDQIWNFFSSVRNAVILIVITLLGAVLGTIYPQENTFMNVDPAQYYADNYGTLGTIYYRLGLSHTYSSWWFELLLVMIGASLVICSLDRVLPLYRALSKQKIRKHPDFIGRQRVVYSGSIDIPDAQATRDPKEWIGELQAQLRKKGYRVQAEDNALLAEKNRFSRWGPYINHIGLIIFLLAVLLRGIPGWYMDQYIGFLEGEVTRIPDTPYFLENQKFTVDFYSDEEMPQKLRGQGRLVPKMFKTKAVLYKCTADCDETGKAPVLQEVARHDIIVNDPLDYKGLLAYQFDYRETPQIMAVTVSLKNKQTGERFGSFKLKTHNPDSSYTSGPYKLELKDYFPDFGLNEKGIPFTKSNTPNAPAYIFLIKGPGLPDNGEIYVYFAKQIDKVNFSQDKLNGQFGQEYEISASSMKDVELANYTSYLNIRVDRAMPYIYSGAIIFMIGVVMGLYWQHRRIWLRIDEGNRLLLGAHTNKNWYGLKKDVSWALSQMGIAVEPKMLENGVKN</sequence>
<dbReference type="Proteomes" id="UP001310386">
    <property type="component" value="Unassembled WGS sequence"/>
</dbReference>
<dbReference type="InterPro" id="IPR023494">
    <property type="entry name" value="Cyt_c_bgen_Ccs1/CcsB/ResB"/>
</dbReference>
<evidence type="ECO:0000259" key="7">
    <source>
        <dbReference type="Pfam" id="PF05140"/>
    </source>
</evidence>
<evidence type="ECO:0000256" key="5">
    <source>
        <dbReference type="ARBA" id="ARBA00023136"/>
    </source>
</evidence>
<dbReference type="InterPro" id="IPR007816">
    <property type="entry name" value="ResB-like_domain"/>
</dbReference>
<feature type="domain" description="ResB-like" evidence="7">
    <location>
        <begin position="440"/>
        <end position="538"/>
    </location>
</feature>
<feature type="transmembrane region" description="Helical" evidence="6">
    <location>
        <begin position="124"/>
        <end position="146"/>
    </location>
</feature>
<dbReference type="RefSeq" id="WP_371754906.1">
    <property type="nucleotide sequence ID" value="NZ_JAYJLD010000022.1"/>
</dbReference>
<comment type="caution">
    <text evidence="8">The sequence shown here is derived from an EMBL/GenBank/DDBJ whole genome shotgun (WGS) entry which is preliminary data.</text>
</comment>
<dbReference type="PANTHER" id="PTHR31566:SF0">
    <property type="entry name" value="CYTOCHROME C BIOGENESIS PROTEIN CCS1, CHLOROPLASTIC"/>
    <property type="match status" value="1"/>
</dbReference>
<dbReference type="EMBL" id="JAYJLD010000022">
    <property type="protein sequence ID" value="MEB3102784.1"/>
    <property type="molecule type" value="Genomic_DNA"/>
</dbReference>
<keyword evidence="5 6" id="KW-0472">Membrane</keyword>
<protein>
    <submittedName>
        <fullName evidence="8">Cytochrome c biogenesis protein ResB</fullName>
    </submittedName>
</protein>
<keyword evidence="3" id="KW-0201">Cytochrome c-type biogenesis</keyword>
<evidence type="ECO:0000256" key="3">
    <source>
        <dbReference type="ARBA" id="ARBA00022748"/>
    </source>
</evidence>
<comment type="subcellular location">
    <subcellularLocation>
        <location evidence="1">Membrane</location>
        <topology evidence="1">Multi-pass membrane protein</topology>
    </subcellularLocation>
</comment>
<proteinExistence type="predicted"/>